<dbReference type="PROSITE" id="PS50887">
    <property type="entry name" value="GGDEF"/>
    <property type="match status" value="1"/>
</dbReference>
<dbReference type="Pfam" id="PF00990">
    <property type="entry name" value="GGDEF"/>
    <property type="match status" value="1"/>
</dbReference>
<dbReference type="Gene3D" id="3.30.70.270">
    <property type="match status" value="1"/>
</dbReference>
<dbReference type="InterPro" id="IPR000700">
    <property type="entry name" value="PAS-assoc_C"/>
</dbReference>
<dbReference type="Gene3D" id="3.30.450.20">
    <property type="entry name" value="PAS domain"/>
    <property type="match status" value="2"/>
</dbReference>
<feature type="domain" description="PAS" evidence="2">
    <location>
        <begin position="354"/>
        <end position="422"/>
    </location>
</feature>
<accession>A0ABS7ZR11</accession>
<dbReference type="InterPro" id="IPR000160">
    <property type="entry name" value="GGDEF_dom"/>
</dbReference>
<dbReference type="SMART" id="SM00091">
    <property type="entry name" value="PAS"/>
    <property type="match status" value="2"/>
</dbReference>
<reference evidence="5 6" key="1">
    <citation type="submission" date="2020-12" db="EMBL/GenBank/DDBJ databases">
        <title>Novel Thalassolituus-related marine hydrocarbonoclastic bacteria mediated algae-derived hydrocarbons mineralization in twilight zone of the northern South China Sea.</title>
        <authorList>
            <person name="Dong C."/>
        </authorList>
    </citation>
    <scope>NUCLEOTIDE SEQUENCE [LARGE SCALE GENOMIC DNA]</scope>
    <source>
        <strain evidence="5 6">IMCC1826</strain>
    </source>
</reference>
<dbReference type="InterPro" id="IPR052163">
    <property type="entry name" value="DGC-Regulatory_Protein"/>
</dbReference>
<dbReference type="PANTHER" id="PTHR46663">
    <property type="entry name" value="DIGUANYLATE CYCLASE DGCT-RELATED"/>
    <property type="match status" value="1"/>
</dbReference>
<dbReference type="CDD" id="cd00130">
    <property type="entry name" value="PAS"/>
    <property type="match status" value="2"/>
</dbReference>
<dbReference type="InterPro" id="IPR029787">
    <property type="entry name" value="Nucleotide_cyclase"/>
</dbReference>
<dbReference type="Pfam" id="PF13426">
    <property type="entry name" value="PAS_9"/>
    <property type="match status" value="2"/>
</dbReference>
<organism evidence="5 6">
    <name type="scientific">Thalassolituus marinus</name>
    <dbReference type="NCBI Taxonomy" id="671053"/>
    <lineage>
        <taxon>Bacteria</taxon>
        <taxon>Pseudomonadati</taxon>
        <taxon>Pseudomonadota</taxon>
        <taxon>Gammaproteobacteria</taxon>
        <taxon>Oceanospirillales</taxon>
        <taxon>Oceanospirillaceae</taxon>
        <taxon>Thalassolituus</taxon>
    </lineage>
</organism>
<dbReference type="Proteomes" id="UP000714380">
    <property type="component" value="Unassembled WGS sequence"/>
</dbReference>
<dbReference type="CDD" id="cd01949">
    <property type="entry name" value="GGDEF"/>
    <property type="match status" value="1"/>
</dbReference>
<dbReference type="PROSITE" id="PS50112">
    <property type="entry name" value="PAS"/>
    <property type="match status" value="2"/>
</dbReference>
<dbReference type="InterPro" id="IPR043128">
    <property type="entry name" value="Rev_trsase/Diguanyl_cyclase"/>
</dbReference>
<dbReference type="InterPro" id="IPR035965">
    <property type="entry name" value="PAS-like_dom_sf"/>
</dbReference>
<feature type="transmembrane region" description="Helical" evidence="1">
    <location>
        <begin position="6"/>
        <end position="28"/>
    </location>
</feature>
<feature type="transmembrane region" description="Helical" evidence="1">
    <location>
        <begin position="199"/>
        <end position="217"/>
    </location>
</feature>
<evidence type="ECO:0000313" key="5">
    <source>
        <dbReference type="EMBL" id="MCA6064162.1"/>
    </source>
</evidence>
<proteinExistence type="predicted"/>
<name>A0ABS7ZR11_9GAMM</name>
<keyword evidence="1" id="KW-0472">Membrane</keyword>
<dbReference type="PANTHER" id="PTHR46663:SF3">
    <property type="entry name" value="SLL0267 PROTEIN"/>
    <property type="match status" value="1"/>
</dbReference>
<protein>
    <submittedName>
        <fullName evidence="5">Diguanylate cyclase</fullName>
    </submittedName>
</protein>
<dbReference type="PROSITE" id="PS50113">
    <property type="entry name" value="PAC"/>
    <property type="match status" value="1"/>
</dbReference>
<evidence type="ECO:0000259" key="4">
    <source>
        <dbReference type="PROSITE" id="PS50887"/>
    </source>
</evidence>
<dbReference type="NCBIfam" id="TIGR00254">
    <property type="entry name" value="GGDEF"/>
    <property type="match status" value="1"/>
</dbReference>
<keyword evidence="6" id="KW-1185">Reference proteome</keyword>
<dbReference type="SMART" id="SM00267">
    <property type="entry name" value="GGDEF"/>
    <property type="match status" value="1"/>
</dbReference>
<dbReference type="NCBIfam" id="TIGR00229">
    <property type="entry name" value="sensory_box"/>
    <property type="match status" value="2"/>
</dbReference>
<evidence type="ECO:0000256" key="1">
    <source>
        <dbReference type="SAM" id="Phobius"/>
    </source>
</evidence>
<dbReference type="SUPFAM" id="SSF55785">
    <property type="entry name" value="PYP-like sensor domain (PAS domain)"/>
    <property type="match status" value="2"/>
</dbReference>
<keyword evidence="1" id="KW-0812">Transmembrane</keyword>
<feature type="domain" description="PAS" evidence="2">
    <location>
        <begin position="234"/>
        <end position="305"/>
    </location>
</feature>
<dbReference type="SUPFAM" id="SSF55073">
    <property type="entry name" value="Nucleotide cyclase"/>
    <property type="match status" value="1"/>
</dbReference>
<keyword evidence="1" id="KW-1133">Transmembrane helix</keyword>
<evidence type="ECO:0000313" key="6">
    <source>
        <dbReference type="Proteomes" id="UP000714380"/>
    </source>
</evidence>
<sequence length="647" mass="73144">MHLRLYQVTTLLVATAAIMFATGLFVAGMMNNVRSYVRGENLWAKAQKESVLALYKYAYTGEPSYLHASREFLSVNLGDQKARQALQAVPPDTVAASEGFLQGENHPDDIPGMISLFINYQNISYLKSAIRIWSEADLLIADLRLLADQLEQAVNNNHPDVVAVLVTQLDRLNHELKEKEFAFSSTLGEASRWIKSTLIVVYSVLFILLLIVSVLIARNIARQLRATEEKLRISDHRFTSLARSDLVGIFEFELGGKIIEANRKFLSMLGLHKDDLDGQPLNWQTLTVAEDRDLDQKAAQALRAQGACAPYDKQLWHVDGHKVPVYVGAVLLNEQQETGLAFVIDQTEKYQMEQELRLSAIVMSHSQDAIVILDEQQKVMSANQAFCELAVCDIEKIIGRKFDIINDTMDEEERLAIRDALESKENWEGDIDFKNTVNELIPVRLSISIIQDEQHDYGQYVYMLSDIKARKEAEERLQYLASFDTLTGIANRITFQSRLNRAISRAKRHNKECSILFIDLNKFKPVNDHYGHEVGDELLKQVAERLKALVRSVDTAARIGGDEFVVILEDIEDRAIIHTVVKRIIEAVAEPYEVKALEINISCSVGISVYPHDGSNDVELTRSADIAMYAAKSMGESQYYFFNRRLG</sequence>
<feature type="domain" description="GGDEF" evidence="4">
    <location>
        <begin position="511"/>
        <end position="644"/>
    </location>
</feature>
<evidence type="ECO:0000259" key="2">
    <source>
        <dbReference type="PROSITE" id="PS50112"/>
    </source>
</evidence>
<evidence type="ECO:0000259" key="3">
    <source>
        <dbReference type="PROSITE" id="PS50113"/>
    </source>
</evidence>
<dbReference type="EMBL" id="JAEDAH010000057">
    <property type="protein sequence ID" value="MCA6064162.1"/>
    <property type="molecule type" value="Genomic_DNA"/>
</dbReference>
<feature type="domain" description="PAC" evidence="3">
    <location>
        <begin position="427"/>
        <end position="479"/>
    </location>
</feature>
<dbReference type="InterPro" id="IPR000014">
    <property type="entry name" value="PAS"/>
</dbReference>
<gene>
    <name evidence="5" type="ORF">I9W95_11150</name>
</gene>
<comment type="caution">
    <text evidence="5">The sequence shown here is derived from an EMBL/GenBank/DDBJ whole genome shotgun (WGS) entry which is preliminary data.</text>
</comment>
<dbReference type="RefSeq" id="WP_225674866.1">
    <property type="nucleotide sequence ID" value="NZ_JAEDAH010000057.1"/>
</dbReference>